<keyword evidence="11" id="KW-1185">Reference proteome</keyword>
<dbReference type="InterPro" id="IPR052175">
    <property type="entry name" value="ComplexI-like_HydComp"/>
</dbReference>
<evidence type="ECO:0000256" key="8">
    <source>
        <dbReference type="SAM" id="Phobius"/>
    </source>
</evidence>
<feature type="transmembrane region" description="Helical" evidence="8">
    <location>
        <begin position="204"/>
        <end position="228"/>
    </location>
</feature>
<feature type="transmembrane region" description="Helical" evidence="8">
    <location>
        <begin position="339"/>
        <end position="355"/>
    </location>
</feature>
<feature type="domain" description="NADH:quinone oxidoreductase/Mrp antiporter transmembrane" evidence="9">
    <location>
        <begin position="129"/>
        <end position="407"/>
    </location>
</feature>
<feature type="transmembrane region" description="Helical" evidence="8">
    <location>
        <begin position="270"/>
        <end position="290"/>
    </location>
</feature>
<feature type="transmembrane region" description="Helical" evidence="8">
    <location>
        <begin position="82"/>
        <end position="100"/>
    </location>
</feature>
<feature type="transmembrane region" description="Helical" evidence="8">
    <location>
        <begin position="297"/>
        <end position="319"/>
    </location>
</feature>
<feature type="transmembrane region" description="Helical" evidence="8">
    <location>
        <begin position="112"/>
        <end position="130"/>
    </location>
</feature>
<keyword evidence="3 7" id="KW-0812">Transmembrane</keyword>
<proteinExistence type="predicted"/>
<name>A0ABR7NCY6_9FIRM</name>
<feature type="transmembrane region" description="Helical" evidence="8">
    <location>
        <begin position="164"/>
        <end position="184"/>
    </location>
</feature>
<evidence type="ECO:0000313" key="10">
    <source>
        <dbReference type="EMBL" id="MBC8574269.1"/>
    </source>
</evidence>
<evidence type="ECO:0000256" key="3">
    <source>
        <dbReference type="ARBA" id="ARBA00022692"/>
    </source>
</evidence>
<feature type="transmembrane region" description="Helical" evidence="8">
    <location>
        <begin position="375"/>
        <end position="394"/>
    </location>
</feature>
<comment type="subcellular location">
    <subcellularLocation>
        <location evidence="1">Cell membrane</location>
        <topology evidence="1">Multi-pass membrane protein</topology>
    </subcellularLocation>
    <subcellularLocation>
        <location evidence="7">Membrane</location>
        <topology evidence="7">Multi-pass membrane protein</topology>
    </subcellularLocation>
</comment>
<keyword evidence="2" id="KW-1003">Cell membrane</keyword>
<dbReference type="PANTHER" id="PTHR42682:SF4">
    <property type="entry name" value="NADH-UBIQUINONE_PLASTOQUINONE"/>
    <property type="match status" value="1"/>
</dbReference>
<evidence type="ECO:0000256" key="1">
    <source>
        <dbReference type="ARBA" id="ARBA00004651"/>
    </source>
</evidence>
<organism evidence="10 11">
    <name type="scientific">Jingyaoa shaoxingensis</name>
    <dbReference type="NCBI Taxonomy" id="2763671"/>
    <lineage>
        <taxon>Bacteria</taxon>
        <taxon>Bacillati</taxon>
        <taxon>Bacillota</taxon>
        <taxon>Clostridia</taxon>
        <taxon>Lachnospirales</taxon>
        <taxon>Lachnospiraceae</taxon>
        <taxon>Jingyaoa</taxon>
    </lineage>
</organism>
<dbReference type="Proteomes" id="UP000657421">
    <property type="component" value="Unassembled WGS sequence"/>
</dbReference>
<evidence type="ECO:0000256" key="2">
    <source>
        <dbReference type="ARBA" id="ARBA00022475"/>
    </source>
</evidence>
<keyword evidence="4 8" id="KW-1133">Transmembrane helix</keyword>
<accession>A0ABR7NCY6</accession>
<feature type="transmembrane region" description="Helical" evidence="8">
    <location>
        <begin position="515"/>
        <end position="540"/>
    </location>
</feature>
<evidence type="ECO:0000256" key="6">
    <source>
        <dbReference type="ARBA" id="ARBA00023136"/>
    </source>
</evidence>
<dbReference type="PRINTS" id="PR01434">
    <property type="entry name" value="NADHDHGNASE5"/>
</dbReference>
<keyword evidence="5" id="KW-0560">Oxidoreductase</keyword>
<protein>
    <submittedName>
        <fullName evidence="10">Sodium:proton antiporter</fullName>
    </submittedName>
</protein>
<evidence type="ECO:0000259" key="9">
    <source>
        <dbReference type="Pfam" id="PF00361"/>
    </source>
</evidence>
<dbReference type="Pfam" id="PF00361">
    <property type="entry name" value="Proton_antipo_M"/>
    <property type="match status" value="1"/>
</dbReference>
<gene>
    <name evidence="10" type="ORF">H8716_14505</name>
</gene>
<evidence type="ECO:0000256" key="5">
    <source>
        <dbReference type="ARBA" id="ARBA00023002"/>
    </source>
</evidence>
<reference evidence="10 11" key="1">
    <citation type="submission" date="2020-08" db="EMBL/GenBank/DDBJ databases">
        <title>Genome public.</title>
        <authorList>
            <person name="Liu C."/>
            <person name="Sun Q."/>
        </authorList>
    </citation>
    <scope>NUCLEOTIDE SEQUENCE [LARGE SCALE GENOMIC DNA]</scope>
    <source>
        <strain evidence="10 11">NSJ-46</strain>
    </source>
</reference>
<evidence type="ECO:0000256" key="7">
    <source>
        <dbReference type="RuleBase" id="RU000320"/>
    </source>
</evidence>
<feature type="transmembrane region" description="Helical" evidence="8">
    <location>
        <begin position="427"/>
        <end position="449"/>
    </location>
</feature>
<sequence>MGETQIYLLAWIVFFPLAGAGVTYLAGRTDKRFRDYMACAVAVIEFLMTMIILITMKDQTAGVELPGICQMGLKFETDGFRAVYGTVAAFMWMMTTLFSTEYFRHYRNRNRYYLFMIMTLGATEGVLFSADLYTTFIFFEMMSFTSYVWVAQDERKESLRAAETYLAIAVIGGLVILMGLFLLYHQTGTLMIDDLYQACQGKNVLAACVCMFVGFGAKAGAFPLHIWLPKAHPVAPAPASALLSGILTKTGIFGILVISCKILFHDARWGTFVLLVGVLTMVAGAVLAVFSIDIKRTLACSSVSQIGFILVGIGMQGLLGEENILAVRGTMLHMVNHSLFKLTLFMAAGVIYMNLHKLELNEIRGFGRNKPLLKLAFLSGALGIGGVPLFSGYISKTLLHESIVEYAGIAGKSDQILGVPDIRLVEWLFLISGGLTVAYMLKLFMAVFVEKNKDRQRQKAYDDLKGSYMNTMSKIVLGICAVLFPLMGILPDRFMNWMADLGQTFMGAEEAAEQISWFGMTNLSGSLISVLLGAAVYLLVIRGWMMKKQADGSKEYVNCWPAVLDLEDYLYRPVLLQVLPAVAGGVCKVLDKLVDVFAKIQPLAAYVEASFFNTIQDPVIVEMKKDIYHGSEEPDDPEEGNPVTHVLGRCCNAVKHLLNATIWKKHPCKTDFKHKFALRYEQFRENMMLIGRSMSYGLLLFSLGLCITLIYLLIAAVRMA</sequence>
<dbReference type="PANTHER" id="PTHR42682">
    <property type="entry name" value="HYDROGENASE-4 COMPONENT F"/>
    <property type="match status" value="1"/>
</dbReference>
<dbReference type="RefSeq" id="WP_249309761.1">
    <property type="nucleotide sequence ID" value="NZ_JACRSZ010000018.1"/>
</dbReference>
<evidence type="ECO:0000313" key="11">
    <source>
        <dbReference type="Proteomes" id="UP000657421"/>
    </source>
</evidence>
<dbReference type="EMBL" id="JACRSZ010000018">
    <property type="protein sequence ID" value="MBC8574269.1"/>
    <property type="molecule type" value="Genomic_DNA"/>
</dbReference>
<feature type="transmembrane region" description="Helical" evidence="8">
    <location>
        <begin position="696"/>
        <end position="717"/>
    </location>
</feature>
<dbReference type="InterPro" id="IPR001750">
    <property type="entry name" value="ND/Mrp_TM"/>
</dbReference>
<keyword evidence="6 8" id="KW-0472">Membrane</keyword>
<feature type="transmembrane region" description="Helical" evidence="8">
    <location>
        <begin position="6"/>
        <end position="26"/>
    </location>
</feature>
<evidence type="ECO:0000256" key="4">
    <source>
        <dbReference type="ARBA" id="ARBA00022989"/>
    </source>
</evidence>
<comment type="caution">
    <text evidence="10">The sequence shown here is derived from an EMBL/GenBank/DDBJ whole genome shotgun (WGS) entry which is preliminary data.</text>
</comment>
<feature type="transmembrane region" description="Helical" evidence="8">
    <location>
        <begin position="475"/>
        <end position="495"/>
    </location>
</feature>
<feature type="transmembrane region" description="Helical" evidence="8">
    <location>
        <begin position="38"/>
        <end position="56"/>
    </location>
</feature>